<dbReference type="GO" id="GO:0008270">
    <property type="term" value="F:zinc ion binding"/>
    <property type="evidence" value="ECO:0007669"/>
    <property type="project" value="UniProtKB-KW"/>
</dbReference>
<keyword evidence="1" id="KW-0479">Metal-binding</keyword>
<name>A0A2P0VN61_9VIRU</name>
<evidence type="ECO:0000313" key="7">
    <source>
        <dbReference type="Proteomes" id="UP000244773"/>
    </source>
</evidence>
<dbReference type="GO" id="GO:0016567">
    <property type="term" value="P:protein ubiquitination"/>
    <property type="evidence" value="ECO:0007669"/>
    <property type="project" value="UniProtKB-UniPathway"/>
</dbReference>
<dbReference type="UniPathway" id="UPA00143"/>
<dbReference type="PROSITE" id="PS50089">
    <property type="entry name" value="ZF_RING_2"/>
    <property type="match status" value="1"/>
</dbReference>
<gene>
    <name evidence="6" type="ORF">TetV_242</name>
</gene>
<dbReference type="Proteomes" id="UP000244773">
    <property type="component" value="Segment"/>
</dbReference>
<evidence type="ECO:0000313" key="6">
    <source>
        <dbReference type="EMBL" id="AUF82334.1"/>
    </source>
</evidence>
<keyword evidence="2 4" id="KW-0863">Zinc-finger</keyword>
<protein>
    <submittedName>
        <fullName evidence="6">RING finger domain-containing protein</fullName>
    </submittedName>
</protein>
<keyword evidence="3" id="KW-0862">Zinc</keyword>
<dbReference type="SUPFAM" id="SSF57850">
    <property type="entry name" value="RING/U-box"/>
    <property type="match status" value="1"/>
</dbReference>
<dbReference type="InterPro" id="IPR017907">
    <property type="entry name" value="Znf_RING_CS"/>
</dbReference>
<sequence>MNNFRCAHCGYVSSTSSDMRQHRLSCLPSVISYTPIQFPPVTEFRRRNSDLELNLDLELGGSSVYERSLLSYLNDEDSETSYDENLRIQDAMGGDVKKAVKSINTCAPIIDNSEVKNEKCVICLSSLEESPEIRRSEVCGHEFCSECITKWLSDHVTCPICVKDMSTKGGYKLVNTEPNVNAASAISTAIGSMIGNTRIPIYSLRNTGLSNIGRTSAPLSPLQPQQRDSDDVRNLVYHIDTISTILSNIENQMRDYDDDNE</sequence>
<evidence type="ECO:0000256" key="3">
    <source>
        <dbReference type="ARBA" id="ARBA00022833"/>
    </source>
</evidence>
<proteinExistence type="predicted"/>
<organism evidence="6">
    <name type="scientific">Tetraselmis virus 1</name>
    <dbReference type="NCBI Taxonomy" id="2060617"/>
    <lineage>
        <taxon>Viruses</taxon>
        <taxon>Varidnaviria</taxon>
        <taxon>Bamfordvirae</taxon>
        <taxon>Nucleocytoviricota</taxon>
        <taxon>Megaviricetes</taxon>
        <taxon>Imitervirales</taxon>
        <taxon>Allomimiviridae</taxon>
        <taxon>Oceanusvirus</taxon>
        <taxon>Oceanusvirus kaneohense</taxon>
    </lineage>
</organism>
<dbReference type="InterPro" id="IPR013083">
    <property type="entry name" value="Znf_RING/FYVE/PHD"/>
</dbReference>
<dbReference type="SMART" id="SM00184">
    <property type="entry name" value="RING"/>
    <property type="match status" value="1"/>
</dbReference>
<dbReference type="InterPro" id="IPR053238">
    <property type="entry name" value="RING-H2_zinc_finger"/>
</dbReference>
<dbReference type="EMBL" id="KY322437">
    <property type="protein sequence ID" value="AUF82334.1"/>
    <property type="molecule type" value="Genomic_DNA"/>
</dbReference>
<accession>A0A2P0VN61</accession>
<dbReference type="Gene3D" id="3.30.40.10">
    <property type="entry name" value="Zinc/RING finger domain, C3HC4 (zinc finger)"/>
    <property type="match status" value="1"/>
</dbReference>
<dbReference type="PANTHER" id="PTHR14155">
    <property type="entry name" value="RING FINGER DOMAIN-CONTAINING"/>
    <property type="match status" value="1"/>
</dbReference>
<evidence type="ECO:0000256" key="4">
    <source>
        <dbReference type="PROSITE-ProRule" id="PRU00175"/>
    </source>
</evidence>
<feature type="domain" description="RING-type" evidence="5">
    <location>
        <begin position="120"/>
        <end position="161"/>
    </location>
</feature>
<reference evidence="6" key="1">
    <citation type="journal article" date="2018" name="Virology">
        <title>A giant virus infecting green algae encodes key fermentation genes.</title>
        <authorList>
            <person name="Schvarcz C.R."/>
            <person name="Steward G.F."/>
        </authorList>
    </citation>
    <scope>NUCLEOTIDE SEQUENCE [LARGE SCALE GENOMIC DNA]</scope>
</reference>
<dbReference type="PROSITE" id="PS00518">
    <property type="entry name" value="ZF_RING_1"/>
    <property type="match status" value="1"/>
</dbReference>
<dbReference type="PANTHER" id="PTHR14155:SF627">
    <property type="entry name" value="OS06G0192800 PROTEIN"/>
    <property type="match status" value="1"/>
</dbReference>
<dbReference type="InterPro" id="IPR001841">
    <property type="entry name" value="Znf_RING"/>
</dbReference>
<evidence type="ECO:0000256" key="2">
    <source>
        <dbReference type="ARBA" id="ARBA00022771"/>
    </source>
</evidence>
<evidence type="ECO:0000256" key="1">
    <source>
        <dbReference type="ARBA" id="ARBA00022723"/>
    </source>
</evidence>
<keyword evidence="7" id="KW-1185">Reference proteome</keyword>
<dbReference type="Pfam" id="PF13639">
    <property type="entry name" value="zf-RING_2"/>
    <property type="match status" value="1"/>
</dbReference>
<evidence type="ECO:0000259" key="5">
    <source>
        <dbReference type="PROSITE" id="PS50089"/>
    </source>
</evidence>